<dbReference type="Gene3D" id="3.30.200.20">
    <property type="entry name" value="Phosphorylase Kinase, domain 1"/>
    <property type="match status" value="1"/>
</dbReference>
<keyword evidence="8" id="KW-0067">ATP-binding</keyword>
<evidence type="ECO:0000313" key="14">
    <source>
        <dbReference type="Proteomes" id="UP000740329"/>
    </source>
</evidence>
<protein>
    <recommendedName>
        <fullName evidence="2">non-specific serine/threonine protein kinase</fullName>
        <ecNumber evidence="2">2.7.11.1</ecNumber>
    </recommendedName>
</protein>
<dbReference type="GO" id="GO:0004674">
    <property type="term" value="F:protein serine/threonine kinase activity"/>
    <property type="evidence" value="ECO:0007669"/>
    <property type="project" value="UniProtKB-KW"/>
</dbReference>
<evidence type="ECO:0000259" key="12">
    <source>
        <dbReference type="PROSITE" id="PS50011"/>
    </source>
</evidence>
<dbReference type="InterPro" id="IPR051272">
    <property type="entry name" value="RIO-type_Ser/Thr_kinase"/>
</dbReference>
<keyword evidence="7 13" id="KW-0418">Kinase</keyword>
<accession>A0A8J7RHC7</accession>
<dbReference type="SMART" id="SM00090">
    <property type="entry name" value="RIO"/>
    <property type="match status" value="1"/>
</dbReference>
<dbReference type="InterPro" id="IPR000687">
    <property type="entry name" value="RIO_kinase"/>
</dbReference>
<comment type="catalytic activity">
    <reaction evidence="11">
        <text>L-seryl-[protein] + ATP = O-phospho-L-seryl-[protein] + ADP + H(+)</text>
        <dbReference type="Rhea" id="RHEA:17989"/>
        <dbReference type="Rhea" id="RHEA-COMP:9863"/>
        <dbReference type="Rhea" id="RHEA-COMP:11604"/>
        <dbReference type="ChEBI" id="CHEBI:15378"/>
        <dbReference type="ChEBI" id="CHEBI:29999"/>
        <dbReference type="ChEBI" id="CHEBI:30616"/>
        <dbReference type="ChEBI" id="CHEBI:83421"/>
        <dbReference type="ChEBI" id="CHEBI:456216"/>
        <dbReference type="EC" id="2.7.11.1"/>
    </reaction>
</comment>
<feature type="domain" description="Protein kinase" evidence="12">
    <location>
        <begin position="93"/>
        <end position="313"/>
    </location>
</feature>
<keyword evidence="9" id="KW-0460">Magnesium</keyword>
<evidence type="ECO:0000256" key="3">
    <source>
        <dbReference type="ARBA" id="ARBA00022527"/>
    </source>
</evidence>
<keyword evidence="5" id="KW-0479">Metal-binding</keyword>
<evidence type="ECO:0000256" key="7">
    <source>
        <dbReference type="ARBA" id="ARBA00022777"/>
    </source>
</evidence>
<dbReference type="PROSITE" id="PS50011">
    <property type="entry name" value="PROTEIN_KINASE_DOM"/>
    <property type="match status" value="1"/>
</dbReference>
<evidence type="ECO:0000256" key="4">
    <source>
        <dbReference type="ARBA" id="ARBA00022679"/>
    </source>
</evidence>
<sequence length="313" mass="36961">MKNVKNNDINTVSDDLDKDISWDMENIKEYDLKNENEKEHITKKDQQRIDKEYQKKIVERKKKFLESLKTENEVFDKRTLMNLYNLLVGKHVDELSGIINSGKEAVVFRAEGTDSETGELEEYAVKVYRVSNCDFKTMWKYIQGDPRFHLKRSSTRQIINAWVEKEFRNLLRAGDYINTPFAILKRENVLLMELICDEDGNPCPRLKDCKVDYEKFYAQIRDDIKTLYQDAKLVHGDLSEYNILVQDEEPVYIDFSQGVISQHPLSKTLLIRDIKNVCNFFKRKGVKTDYQEFYKHVTGSELHLLDEELAKNY</sequence>
<evidence type="ECO:0000256" key="5">
    <source>
        <dbReference type="ARBA" id="ARBA00022723"/>
    </source>
</evidence>
<dbReference type="CDD" id="cd05145">
    <property type="entry name" value="RIO1_like"/>
    <property type="match status" value="1"/>
</dbReference>
<keyword evidence="3" id="KW-0723">Serine/threonine-protein kinase</keyword>
<dbReference type="SUPFAM" id="SSF56112">
    <property type="entry name" value="Protein kinase-like (PK-like)"/>
    <property type="match status" value="1"/>
</dbReference>
<comment type="caution">
    <text evidence="13">The sequence shown here is derived from an EMBL/GenBank/DDBJ whole genome shotgun (WGS) entry which is preliminary data.</text>
</comment>
<evidence type="ECO:0000256" key="2">
    <source>
        <dbReference type="ARBA" id="ARBA00012513"/>
    </source>
</evidence>
<evidence type="ECO:0000256" key="11">
    <source>
        <dbReference type="ARBA" id="ARBA00048679"/>
    </source>
</evidence>
<organism evidence="13 14">
    <name type="scientific">Methanococcus voltae</name>
    <dbReference type="NCBI Taxonomy" id="2188"/>
    <lineage>
        <taxon>Archaea</taxon>
        <taxon>Methanobacteriati</taxon>
        <taxon>Methanobacteriota</taxon>
        <taxon>Methanomada group</taxon>
        <taxon>Methanococci</taxon>
        <taxon>Methanococcales</taxon>
        <taxon>Methanococcaceae</taxon>
        <taxon>Methanococcus</taxon>
    </lineage>
</organism>
<dbReference type="PANTHER" id="PTHR45723">
    <property type="entry name" value="SERINE/THREONINE-PROTEIN KINASE RIO1"/>
    <property type="match status" value="1"/>
</dbReference>
<comment type="catalytic activity">
    <reaction evidence="10">
        <text>L-threonyl-[protein] + ATP = O-phospho-L-threonyl-[protein] + ADP + H(+)</text>
        <dbReference type="Rhea" id="RHEA:46608"/>
        <dbReference type="Rhea" id="RHEA-COMP:11060"/>
        <dbReference type="Rhea" id="RHEA-COMP:11605"/>
        <dbReference type="ChEBI" id="CHEBI:15378"/>
        <dbReference type="ChEBI" id="CHEBI:30013"/>
        <dbReference type="ChEBI" id="CHEBI:30616"/>
        <dbReference type="ChEBI" id="CHEBI:61977"/>
        <dbReference type="ChEBI" id="CHEBI:456216"/>
        <dbReference type="EC" id="2.7.11.1"/>
    </reaction>
</comment>
<name>A0A8J7RHC7_METVO</name>
<dbReference type="Gene3D" id="1.10.510.10">
    <property type="entry name" value="Transferase(Phosphotransferase) domain 1"/>
    <property type="match status" value="1"/>
</dbReference>
<evidence type="ECO:0000256" key="9">
    <source>
        <dbReference type="ARBA" id="ARBA00022842"/>
    </source>
</evidence>
<dbReference type="InterPro" id="IPR018934">
    <property type="entry name" value="RIO_dom"/>
</dbReference>
<dbReference type="PROSITE" id="PS00109">
    <property type="entry name" value="PROTEIN_KINASE_TYR"/>
    <property type="match status" value="1"/>
</dbReference>
<keyword evidence="4 13" id="KW-0808">Transferase</keyword>
<dbReference type="PROSITE" id="PS01245">
    <property type="entry name" value="RIO1"/>
    <property type="match status" value="1"/>
</dbReference>
<comment type="similarity">
    <text evidence="1">Belongs to the protein kinase superfamily. RIO-type Ser/Thr kinase family.</text>
</comment>
<gene>
    <name evidence="13" type="ORF">J3E07_000932</name>
</gene>
<dbReference type="InterPro" id="IPR008266">
    <property type="entry name" value="Tyr_kinase_AS"/>
</dbReference>
<dbReference type="Proteomes" id="UP000740329">
    <property type="component" value="Unassembled WGS sequence"/>
</dbReference>
<dbReference type="InterPro" id="IPR018935">
    <property type="entry name" value="RIO_kinase_CS"/>
</dbReference>
<dbReference type="EMBL" id="JAGGMV010000002">
    <property type="protein sequence ID" value="MBP2201520.1"/>
    <property type="molecule type" value="Genomic_DNA"/>
</dbReference>
<dbReference type="InterPro" id="IPR000719">
    <property type="entry name" value="Prot_kinase_dom"/>
</dbReference>
<evidence type="ECO:0000256" key="6">
    <source>
        <dbReference type="ARBA" id="ARBA00022741"/>
    </source>
</evidence>
<dbReference type="InterPro" id="IPR011009">
    <property type="entry name" value="Kinase-like_dom_sf"/>
</dbReference>
<evidence type="ECO:0000313" key="13">
    <source>
        <dbReference type="EMBL" id="MBP2201520.1"/>
    </source>
</evidence>
<dbReference type="GO" id="GO:0046872">
    <property type="term" value="F:metal ion binding"/>
    <property type="evidence" value="ECO:0007669"/>
    <property type="project" value="UniProtKB-KW"/>
</dbReference>
<dbReference type="GO" id="GO:0005524">
    <property type="term" value="F:ATP binding"/>
    <property type="evidence" value="ECO:0007669"/>
    <property type="project" value="UniProtKB-KW"/>
</dbReference>
<evidence type="ECO:0000256" key="8">
    <source>
        <dbReference type="ARBA" id="ARBA00022840"/>
    </source>
</evidence>
<dbReference type="EC" id="2.7.11.1" evidence="2"/>
<dbReference type="Pfam" id="PF01163">
    <property type="entry name" value="RIO1"/>
    <property type="match status" value="1"/>
</dbReference>
<keyword evidence="6" id="KW-0547">Nucleotide-binding</keyword>
<evidence type="ECO:0000256" key="10">
    <source>
        <dbReference type="ARBA" id="ARBA00047899"/>
    </source>
</evidence>
<dbReference type="AlphaFoldDB" id="A0A8J7RHC7"/>
<reference evidence="13" key="1">
    <citation type="submission" date="2021-03" db="EMBL/GenBank/DDBJ databases">
        <title>Genomic Encyclopedia of Type Strains, Phase IV (KMG-V): Genome sequencing to study the core and pangenomes of soil and plant-associated prokaryotes.</title>
        <authorList>
            <person name="Whitman W."/>
        </authorList>
    </citation>
    <scope>NUCLEOTIDE SEQUENCE</scope>
    <source>
        <strain evidence="13">C4</strain>
    </source>
</reference>
<proteinExistence type="inferred from homology"/>
<evidence type="ECO:0000256" key="1">
    <source>
        <dbReference type="ARBA" id="ARBA00009196"/>
    </source>
</evidence>